<comment type="caution">
    <text evidence="3">The sequence shown here is derived from an EMBL/GenBank/DDBJ whole genome shotgun (WGS) entry which is preliminary data.</text>
</comment>
<dbReference type="Pfam" id="PF13409">
    <property type="entry name" value="GST_N_2"/>
    <property type="match status" value="1"/>
</dbReference>
<dbReference type="InterPro" id="IPR036249">
    <property type="entry name" value="Thioredoxin-like_sf"/>
</dbReference>
<dbReference type="Gene3D" id="1.20.1050.10">
    <property type="match status" value="1"/>
</dbReference>
<dbReference type="Pfam" id="PF22041">
    <property type="entry name" value="GST_C_7"/>
    <property type="match status" value="1"/>
</dbReference>
<organism evidence="3 4">
    <name type="scientific">Karstenula rhodostoma CBS 690.94</name>
    <dbReference type="NCBI Taxonomy" id="1392251"/>
    <lineage>
        <taxon>Eukaryota</taxon>
        <taxon>Fungi</taxon>
        <taxon>Dikarya</taxon>
        <taxon>Ascomycota</taxon>
        <taxon>Pezizomycotina</taxon>
        <taxon>Dothideomycetes</taxon>
        <taxon>Pleosporomycetidae</taxon>
        <taxon>Pleosporales</taxon>
        <taxon>Massarineae</taxon>
        <taxon>Didymosphaeriaceae</taxon>
        <taxon>Karstenula</taxon>
    </lineage>
</organism>
<evidence type="ECO:0008006" key="5">
    <source>
        <dbReference type="Google" id="ProtNLM"/>
    </source>
</evidence>
<dbReference type="Proteomes" id="UP000799764">
    <property type="component" value="Unassembled WGS sequence"/>
</dbReference>
<dbReference type="SUPFAM" id="SSF47616">
    <property type="entry name" value="GST C-terminal domain-like"/>
    <property type="match status" value="1"/>
</dbReference>
<gene>
    <name evidence="3" type="ORF">P171DRAFT_370699</name>
</gene>
<evidence type="ECO:0000313" key="4">
    <source>
        <dbReference type="Proteomes" id="UP000799764"/>
    </source>
</evidence>
<evidence type="ECO:0000313" key="3">
    <source>
        <dbReference type="EMBL" id="KAF2438975.1"/>
    </source>
</evidence>
<dbReference type="EMBL" id="MU001510">
    <property type="protein sequence ID" value="KAF2438975.1"/>
    <property type="molecule type" value="Genomic_DNA"/>
</dbReference>
<dbReference type="OrthoDB" id="4951845at2759"/>
<name>A0A9P4P7S6_9PLEO</name>
<dbReference type="SUPFAM" id="SSF52833">
    <property type="entry name" value="Thioredoxin-like"/>
    <property type="match status" value="1"/>
</dbReference>
<reference evidence="3" key="1">
    <citation type="journal article" date="2020" name="Stud. Mycol.">
        <title>101 Dothideomycetes genomes: a test case for predicting lifestyles and emergence of pathogens.</title>
        <authorList>
            <person name="Haridas S."/>
            <person name="Albert R."/>
            <person name="Binder M."/>
            <person name="Bloem J."/>
            <person name="Labutti K."/>
            <person name="Salamov A."/>
            <person name="Andreopoulos B."/>
            <person name="Baker S."/>
            <person name="Barry K."/>
            <person name="Bills G."/>
            <person name="Bluhm B."/>
            <person name="Cannon C."/>
            <person name="Castanera R."/>
            <person name="Culley D."/>
            <person name="Daum C."/>
            <person name="Ezra D."/>
            <person name="Gonzalez J."/>
            <person name="Henrissat B."/>
            <person name="Kuo A."/>
            <person name="Liang C."/>
            <person name="Lipzen A."/>
            <person name="Lutzoni F."/>
            <person name="Magnuson J."/>
            <person name="Mondo S."/>
            <person name="Nolan M."/>
            <person name="Ohm R."/>
            <person name="Pangilinan J."/>
            <person name="Park H.-J."/>
            <person name="Ramirez L."/>
            <person name="Alfaro M."/>
            <person name="Sun H."/>
            <person name="Tritt A."/>
            <person name="Yoshinaga Y."/>
            <person name="Zwiers L.-H."/>
            <person name="Turgeon B."/>
            <person name="Goodwin S."/>
            <person name="Spatafora J."/>
            <person name="Crous P."/>
            <person name="Grigoriev I."/>
        </authorList>
    </citation>
    <scope>NUCLEOTIDE SEQUENCE</scope>
    <source>
        <strain evidence="3">CBS 690.94</strain>
    </source>
</reference>
<dbReference type="AlphaFoldDB" id="A0A9P4P7S6"/>
<keyword evidence="4" id="KW-1185">Reference proteome</keyword>
<proteinExistence type="predicted"/>
<evidence type="ECO:0000259" key="2">
    <source>
        <dbReference type="Pfam" id="PF22041"/>
    </source>
</evidence>
<sequence>MPKIILYDFPSKEPCAAWLPSAWKVRMALNYKNLDYDTQWVEYPDVASLAKSLGVPPNEGLGLPYTIPIMTTADGSHIMDSKNIVDYLEAHYSPPAHPSLHLDSPVITRVAEHTTGIMQRWALSVMYPLVPRNLLNPRSAEYYERTRRQFFGMSLDELGRLKSGEAWAELETTWGGVAALLRETEGPCFLGDTVSYADFQLVAVLHWAKRADEGIFERLVAYEPAFGTVYEAAAPYLERET</sequence>
<dbReference type="InterPro" id="IPR004045">
    <property type="entry name" value="Glutathione_S-Trfase_N"/>
</dbReference>
<feature type="domain" description="GST N-terminal" evidence="1">
    <location>
        <begin position="20"/>
        <end position="90"/>
    </location>
</feature>
<protein>
    <recommendedName>
        <fullName evidence="5">GST N-terminal domain-containing protein</fullName>
    </recommendedName>
</protein>
<accession>A0A9P4P7S6</accession>
<dbReference type="Gene3D" id="3.40.30.10">
    <property type="entry name" value="Glutaredoxin"/>
    <property type="match status" value="1"/>
</dbReference>
<dbReference type="InterPro" id="IPR054416">
    <property type="entry name" value="GST_UstS-like_C"/>
</dbReference>
<evidence type="ECO:0000259" key="1">
    <source>
        <dbReference type="Pfam" id="PF13409"/>
    </source>
</evidence>
<dbReference type="InterPro" id="IPR036282">
    <property type="entry name" value="Glutathione-S-Trfase_C_sf"/>
</dbReference>
<feature type="domain" description="Glutathione S-transferase UstS-like C-terminal" evidence="2">
    <location>
        <begin position="124"/>
        <end position="211"/>
    </location>
</feature>